<organism evidence="1 2">
    <name type="scientific">Trichinella zimbabwensis</name>
    <dbReference type="NCBI Taxonomy" id="268475"/>
    <lineage>
        <taxon>Eukaryota</taxon>
        <taxon>Metazoa</taxon>
        <taxon>Ecdysozoa</taxon>
        <taxon>Nematoda</taxon>
        <taxon>Enoplea</taxon>
        <taxon>Dorylaimia</taxon>
        <taxon>Trichinellida</taxon>
        <taxon>Trichinellidae</taxon>
        <taxon>Trichinella</taxon>
    </lineage>
</organism>
<dbReference type="AlphaFoldDB" id="A0A0V1I435"/>
<protein>
    <submittedName>
        <fullName evidence="1">Uncharacterized protein</fullName>
    </submittedName>
</protein>
<keyword evidence="2" id="KW-1185">Reference proteome</keyword>
<dbReference type="OrthoDB" id="10262564at2759"/>
<comment type="caution">
    <text evidence="1">The sequence shown here is derived from an EMBL/GenBank/DDBJ whole genome shotgun (WGS) entry which is preliminary data.</text>
</comment>
<proteinExistence type="predicted"/>
<dbReference type="EMBL" id="JYDP01000010">
    <property type="protein sequence ID" value="KRZ16693.1"/>
    <property type="molecule type" value="Genomic_DNA"/>
</dbReference>
<gene>
    <name evidence="1" type="ORF">T11_405</name>
</gene>
<evidence type="ECO:0000313" key="2">
    <source>
        <dbReference type="Proteomes" id="UP000055024"/>
    </source>
</evidence>
<accession>A0A0V1I435</accession>
<dbReference type="Proteomes" id="UP000055024">
    <property type="component" value="Unassembled WGS sequence"/>
</dbReference>
<sequence>MSFTQSDIDSSLDILNDSPEEKKCVKPAVKNRGSLFLTIMLKFNMIALKLGKLATAVYFLVEHCKLIHLLYLLEMGGEKNYVIVYYEENTFEKYNENSPKNHISSIEEMFDHCTFRMNPPQKLEIAYSSICRWNFQIVGFAEMKKEL</sequence>
<name>A0A0V1I435_9BILA</name>
<reference evidence="1 2" key="1">
    <citation type="submission" date="2015-01" db="EMBL/GenBank/DDBJ databases">
        <title>Evolution of Trichinella species and genotypes.</title>
        <authorList>
            <person name="Korhonen P.K."/>
            <person name="Edoardo P."/>
            <person name="Giuseppe L.R."/>
            <person name="Gasser R.B."/>
        </authorList>
    </citation>
    <scope>NUCLEOTIDE SEQUENCE [LARGE SCALE GENOMIC DNA]</scope>
    <source>
        <strain evidence="1">ISS1029</strain>
    </source>
</reference>
<evidence type="ECO:0000313" key="1">
    <source>
        <dbReference type="EMBL" id="KRZ16693.1"/>
    </source>
</evidence>